<evidence type="ECO:0000313" key="3">
    <source>
        <dbReference type="Proteomes" id="UP001596253"/>
    </source>
</evidence>
<dbReference type="EMBL" id="JBHSSD010000041">
    <property type="protein sequence ID" value="MFC6164914.1"/>
    <property type="molecule type" value="Genomic_DNA"/>
</dbReference>
<gene>
    <name evidence="2" type="ORF">ACFP3T_09560</name>
</gene>
<keyword evidence="3" id="KW-1185">Reference proteome</keyword>
<accession>A0ABW1R679</accession>
<dbReference type="RefSeq" id="WP_223877298.1">
    <property type="nucleotide sequence ID" value="NZ_BJDK01000009.1"/>
</dbReference>
<sequence>MTDEHQRDQLITVLNWVTETFPNLTPRFAWNQPMFTDHGSFVVGFSVAKPHFNIALELVTLDQFRDQIEVAGDHCTKMLWQVKYDHPVNYDLLRLAIQYNLTTKQDITTFWRPKTN</sequence>
<comment type="caution">
    <text evidence="2">The sequence shown here is derived from an EMBL/GenBank/DDBJ whole genome shotgun (WGS) entry which is preliminary data.</text>
</comment>
<dbReference type="Proteomes" id="UP001596253">
    <property type="component" value="Unassembled WGS sequence"/>
</dbReference>
<name>A0ABW1R679_9LACO</name>
<evidence type="ECO:0000259" key="1">
    <source>
        <dbReference type="Pfam" id="PF08818"/>
    </source>
</evidence>
<dbReference type="Pfam" id="PF08818">
    <property type="entry name" value="DUF1801"/>
    <property type="match status" value="1"/>
</dbReference>
<reference evidence="3" key="1">
    <citation type="journal article" date="2019" name="Int. J. Syst. Evol. Microbiol.">
        <title>The Global Catalogue of Microorganisms (GCM) 10K type strain sequencing project: providing services to taxonomists for standard genome sequencing and annotation.</title>
        <authorList>
            <consortium name="The Broad Institute Genomics Platform"/>
            <consortium name="The Broad Institute Genome Sequencing Center for Infectious Disease"/>
            <person name="Wu L."/>
            <person name="Ma J."/>
        </authorList>
    </citation>
    <scope>NUCLEOTIDE SEQUENCE [LARGE SCALE GENOMIC DNA]</scope>
    <source>
        <strain evidence="3">CCM 8932</strain>
    </source>
</reference>
<protein>
    <submittedName>
        <fullName evidence="2">Iron chaperone</fullName>
    </submittedName>
</protein>
<evidence type="ECO:0000313" key="2">
    <source>
        <dbReference type="EMBL" id="MFC6164914.1"/>
    </source>
</evidence>
<feature type="domain" description="YdhG-like" evidence="1">
    <location>
        <begin position="6"/>
        <end position="99"/>
    </location>
</feature>
<dbReference type="SUPFAM" id="SSF159888">
    <property type="entry name" value="YdhG-like"/>
    <property type="match status" value="1"/>
</dbReference>
<dbReference type="Gene3D" id="3.90.1150.200">
    <property type="match status" value="1"/>
</dbReference>
<organism evidence="2 3">
    <name type="scientific">Lactiplantibacillus dongliensis</name>
    <dbReference type="NCBI Taxonomy" id="2559919"/>
    <lineage>
        <taxon>Bacteria</taxon>
        <taxon>Bacillati</taxon>
        <taxon>Bacillota</taxon>
        <taxon>Bacilli</taxon>
        <taxon>Lactobacillales</taxon>
        <taxon>Lactobacillaceae</taxon>
        <taxon>Lactiplantibacillus</taxon>
    </lineage>
</organism>
<dbReference type="InterPro" id="IPR014922">
    <property type="entry name" value="YdhG-like"/>
</dbReference>
<proteinExistence type="predicted"/>